<keyword evidence="1" id="KW-0378">Hydrolase</keyword>
<evidence type="ECO:0000313" key="2">
    <source>
        <dbReference type="Proteomes" id="UP000317938"/>
    </source>
</evidence>
<keyword evidence="1" id="KW-0255">Endonuclease</keyword>
<gene>
    <name evidence="1" type="ORF">FQP85_05090</name>
</gene>
<sequence>MQYLEDFLIELPCSWLNLATASRKENVRELMAISEELAEKYPLYEGFIRNYRVELEATGFNNHRNLLVEYYEKAPASLNRELLVRRNEHGLYSCPFCGNPKKPDTLDHFIPKDQWPEFSIFSNNLVPQCRSCAPIKGENYYSVENGTAKFIHPIYLDLLQRFRFKVTVTFNRETNIPSFSVVLRKLQATEGDEDQRVVFHIKNLKVKQRLIKFCQDDYRRWQTRLSKRRFDLRVALRQRLNETPENDRGIDWKSAFIEGLLNNEDAISYLHSLRPNTMNEPLFPIVEELELE</sequence>
<dbReference type="RefSeq" id="WP_145234845.1">
    <property type="nucleotide sequence ID" value="NZ_VNFF01000004.1"/>
</dbReference>
<reference evidence="1 2" key="1">
    <citation type="submission" date="2019-07" db="EMBL/GenBank/DDBJ databases">
        <title>Diversity of Bacteria from Kongsfjorden, Arctic.</title>
        <authorList>
            <person name="Yu Y."/>
        </authorList>
    </citation>
    <scope>NUCLEOTIDE SEQUENCE [LARGE SCALE GENOMIC DNA]</scope>
    <source>
        <strain evidence="1 2">SM1927</strain>
    </source>
</reference>
<evidence type="ECO:0000313" key="1">
    <source>
        <dbReference type="EMBL" id="TVU85028.1"/>
    </source>
</evidence>
<accession>A0ABY3FGC1</accession>
<comment type="caution">
    <text evidence="1">The sequence shown here is derived from an EMBL/GenBank/DDBJ whole genome shotgun (WGS) entry which is preliminary data.</text>
</comment>
<keyword evidence="2" id="KW-1185">Reference proteome</keyword>
<organism evidence="1 2">
    <name type="scientific">Pseudoalteromonas neustonica</name>
    <dbReference type="NCBI Taxonomy" id="1840331"/>
    <lineage>
        <taxon>Bacteria</taxon>
        <taxon>Pseudomonadati</taxon>
        <taxon>Pseudomonadota</taxon>
        <taxon>Gammaproteobacteria</taxon>
        <taxon>Alteromonadales</taxon>
        <taxon>Pseudoalteromonadaceae</taxon>
        <taxon>Pseudoalteromonas</taxon>
    </lineage>
</organism>
<dbReference type="EMBL" id="VNFF01000004">
    <property type="protein sequence ID" value="TVU85028.1"/>
    <property type="molecule type" value="Genomic_DNA"/>
</dbReference>
<dbReference type="Gene3D" id="1.10.30.50">
    <property type="match status" value="1"/>
</dbReference>
<dbReference type="GO" id="GO:0004519">
    <property type="term" value="F:endonuclease activity"/>
    <property type="evidence" value="ECO:0007669"/>
    <property type="project" value="UniProtKB-KW"/>
</dbReference>
<dbReference type="Proteomes" id="UP000317938">
    <property type="component" value="Unassembled WGS sequence"/>
</dbReference>
<proteinExistence type="predicted"/>
<protein>
    <submittedName>
        <fullName evidence="1">HNH endonuclease</fullName>
    </submittedName>
</protein>
<name>A0ABY3FGC1_9GAMM</name>
<keyword evidence="1" id="KW-0540">Nuclease</keyword>